<name>A0ABR6BY08_9PSEU</name>
<dbReference type="Pfam" id="PF12840">
    <property type="entry name" value="HTH_20"/>
    <property type="match status" value="1"/>
</dbReference>
<dbReference type="EMBL" id="JACJID010000009">
    <property type="protein sequence ID" value="MBA8931787.1"/>
    <property type="molecule type" value="Genomic_DNA"/>
</dbReference>
<accession>A0ABR6BY08</accession>
<dbReference type="Proteomes" id="UP000517916">
    <property type="component" value="Unassembled WGS sequence"/>
</dbReference>
<reference evidence="3 4" key="1">
    <citation type="submission" date="2020-08" db="EMBL/GenBank/DDBJ databases">
        <title>Genomic Encyclopedia of Archaeal and Bacterial Type Strains, Phase II (KMG-II): from individual species to whole genera.</title>
        <authorList>
            <person name="Goeker M."/>
        </authorList>
    </citation>
    <scope>NUCLEOTIDE SEQUENCE [LARGE SCALE GENOMIC DNA]</scope>
    <source>
        <strain evidence="3 4">DSM 43850</strain>
    </source>
</reference>
<dbReference type="SUPFAM" id="SSF46785">
    <property type="entry name" value="Winged helix' DNA-binding domain"/>
    <property type="match status" value="1"/>
</dbReference>
<evidence type="ECO:0000313" key="2">
    <source>
        <dbReference type="EMBL" id="MBA8929761.1"/>
    </source>
</evidence>
<dbReference type="RefSeq" id="WP_025361608.1">
    <property type="nucleotide sequence ID" value="NZ_BAAABQ010000089.1"/>
</dbReference>
<dbReference type="InterPro" id="IPR036388">
    <property type="entry name" value="WH-like_DNA-bd_sf"/>
</dbReference>
<comment type="similarity">
    <text evidence="1">Belongs to the ROK (NagC/XylR) family.</text>
</comment>
<dbReference type="GO" id="GO:0016301">
    <property type="term" value="F:kinase activity"/>
    <property type="evidence" value="ECO:0007669"/>
    <property type="project" value="UniProtKB-KW"/>
</dbReference>
<dbReference type="Pfam" id="PF00480">
    <property type="entry name" value="ROK"/>
    <property type="match status" value="1"/>
</dbReference>
<dbReference type="PANTHER" id="PTHR18964">
    <property type="entry name" value="ROK (REPRESSOR, ORF, KINASE) FAMILY"/>
    <property type="match status" value="1"/>
</dbReference>
<dbReference type="SUPFAM" id="SSF53067">
    <property type="entry name" value="Actin-like ATPase domain"/>
    <property type="match status" value="1"/>
</dbReference>
<keyword evidence="4" id="KW-1185">Reference proteome</keyword>
<evidence type="ECO:0000256" key="1">
    <source>
        <dbReference type="ARBA" id="ARBA00006479"/>
    </source>
</evidence>
<sequence>MASEELTSAGQVLRLVAEGTARSRADLARELGVAASTVSLRVQELLDAGLVAESGEGESSGGRRPRLLRLCSNGAVVVGVDLGSHHARLGVLDLGGALLEVREDPLDLALGPARTIGRLAEAIREVAGDRPVRAVGIGVPGPVDVPLGRVVAPARMPGWHGARVRELLAAELDVPVFADNDANLMALGEHARAHRDLDHLVLVKLGRGIGCGVVVNGGLHRGAAGCAGDITHTRVPEAGERPCSCGNTGCLETVASGAALLGQLGAEDLDQVVRLVADGDPHATTLVRTAGRHIGGVLAVVVNFTNPQAVVLAGALARAEPLVAAVRSVLYERCLPVASRNLLITSAVTGADAGVLGAGLAALDAHVYR</sequence>
<keyword evidence="3" id="KW-0418">Kinase</keyword>
<evidence type="ECO:0000313" key="4">
    <source>
        <dbReference type="Proteomes" id="UP000517916"/>
    </source>
</evidence>
<dbReference type="EMBL" id="JACJID010000005">
    <property type="protein sequence ID" value="MBA8929761.1"/>
    <property type="molecule type" value="Genomic_DNA"/>
</dbReference>
<evidence type="ECO:0000313" key="3">
    <source>
        <dbReference type="EMBL" id="MBA8931787.1"/>
    </source>
</evidence>
<dbReference type="PANTHER" id="PTHR18964:SF173">
    <property type="entry name" value="GLUCOKINASE"/>
    <property type="match status" value="1"/>
</dbReference>
<comment type="caution">
    <text evidence="3">The sequence shown here is derived from an EMBL/GenBank/DDBJ whole genome shotgun (WGS) entry which is preliminary data.</text>
</comment>
<keyword evidence="3" id="KW-0808">Transferase</keyword>
<dbReference type="InterPro" id="IPR036390">
    <property type="entry name" value="WH_DNA-bd_sf"/>
</dbReference>
<dbReference type="InterPro" id="IPR000600">
    <property type="entry name" value="ROK"/>
</dbReference>
<dbReference type="Gene3D" id="1.10.10.10">
    <property type="entry name" value="Winged helix-like DNA-binding domain superfamily/Winged helix DNA-binding domain"/>
    <property type="match status" value="1"/>
</dbReference>
<dbReference type="Gene3D" id="3.30.420.40">
    <property type="match status" value="2"/>
</dbReference>
<proteinExistence type="inferred from homology"/>
<gene>
    <name evidence="2" type="ORF">BC739_006979</name>
    <name evidence="3" type="ORF">BC739_009039</name>
</gene>
<dbReference type="InterPro" id="IPR043129">
    <property type="entry name" value="ATPase_NBD"/>
</dbReference>
<organism evidence="3 4">
    <name type="scientific">Kutzneria viridogrisea</name>
    <dbReference type="NCBI Taxonomy" id="47990"/>
    <lineage>
        <taxon>Bacteria</taxon>
        <taxon>Bacillati</taxon>
        <taxon>Actinomycetota</taxon>
        <taxon>Actinomycetes</taxon>
        <taxon>Pseudonocardiales</taxon>
        <taxon>Pseudonocardiaceae</taxon>
        <taxon>Kutzneria</taxon>
    </lineage>
</organism>
<protein>
    <submittedName>
        <fullName evidence="3">NBD/HSP70 family sugar kinase</fullName>
    </submittedName>
</protein>